<feature type="compositionally biased region" description="Basic and acidic residues" evidence="1">
    <location>
        <begin position="369"/>
        <end position="381"/>
    </location>
</feature>
<feature type="compositionally biased region" description="Low complexity" evidence="1">
    <location>
        <begin position="736"/>
        <end position="753"/>
    </location>
</feature>
<feature type="compositionally biased region" description="Polar residues" evidence="1">
    <location>
        <begin position="55"/>
        <end position="64"/>
    </location>
</feature>
<feature type="compositionally biased region" description="Polar residues" evidence="1">
    <location>
        <begin position="593"/>
        <end position="614"/>
    </location>
</feature>
<dbReference type="OrthoDB" id="4094355at2759"/>
<feature type="region of interest" description="Disordered" evidence="1">
    <location>
        <begin position="237"/>
        <end position="1089"/>
    </location>
</feature>
<dbReference type="AlphaFoldDB" id="A0A167CIC0"/>
<feature type="compositionally biased region" description="Polar residues" evidence="1">
    <location>
        <begin position="383"/>
        <end position="411"/>
    </location>
</feature>
<dbReference type="Proteomes" id="UP000189580">
    <property type="component" value="Chromosome c"/>
</dbReference>
<dbReference type="RefSeq" id="XP_018734216.1">
    <property type="nucleotide sequence ID" value="XM_018881641.1"/>
</dbReference>
<feature type="domain" description="DUF4045" evidence="2">
    <location>
        <begin position="7"/>
        <end position="815"/>
    </location>
</feature>
<feature type="compositionally biased region" description="Basic and acidic residues" evidence="1">
    <location>
        <begin position="796"/>
        <end position="809"/>
    </location>
</feature>
<keyword evidence="4" id="KW-1185">Reference proteome</keyword>
<feature type="compositionally biased region" description="Basic residues" evidence="1">
    <location>
        <begin position="1003"/>
        <end position="1015"/>
    </location>
</feature>
<feature type="compositionally biased region" description="Low complexity" evidence="1">
    <location>
        <begin position="1055"/>
        <end position="1071"/>
    </location>
</feature>
<dbReference type="KEGG" id="slb:AWJ20_4561"/>
<feature type="compositionally biased region" description="Polar residues" evidence="1">
    <location>
        <begin position="505"/>
        <end position="516"/>
    </location>
</feature>
<organism evidence="3 4">
    <name type="scientific">Sugiyamaella lignohabitans</name>
    <dbReference type="NCBI Taxonomy" id="796027"/>
    <lineage>
        <taxon>Eukaryota</taxon>
        <taxon>Fungi</taxon>
        <taxon>Dikarya</taxon>
        <taxon>Ascomycota</taxon>
        <taxon>Saccharomycotina</taxon>
        <taxon>Dipodascomycetes</taxon>
        <taxon>Dipodascales</taxon>
        <taxon>Trichomonascaceae</taxon>
        <taxon>Sugiyamaella</taxon>
    </lineage>
</organism>
<feature type="compositionally biased region" description="Basic and acidic residues" evidence="1">
    <location>
        <begin position="701"/>
        <end position="711"/>
    </location>
</feature>
<dbReference type="InterPro" id="IPR025118">
    <property type="entry name" value="DUF4045"/>
</dbReference>
<feature type="compositionally biased region" description="Polar residues" evidence="1">
    <location>
        <begin position="720"/>
        <end position="733"/>
    </location>
</feature>
<dbReference type="GeneID" id="30036707"/>
<feature type="compositionally biased region" description="Polar residues" evidence="1">
    <location>
        <begin position="908"/>
        <end position="922"/>
    </location>
</feature>
<feature type="compositionally biased region" description="Basic and acidic residues" evidence="1">
    <location>
        <begin position="249"/>
        <end position="262"/>
    </location>
</feature>
<feature type="region of interest" description="Disordered" evidence="1">
    <location>
        <begin position="44"/>
        <end position="98"/>
    </location>
</feature>
<feature type="compositionally biased region" description="Basic and acidic residues" evidence="1">
    <location>
        <begin position="72"/>
        <end position="84"/>
    </location>
</feature>
<evidence type="ECO:0000313" key="3">
    <source>
        <dbReference type="EMBL" id="ANB11739.1"/>
    </source>
</evidence>
<evidence type="ECO:0000259" key="2">
    <source>
        <dbReference type="Pfam" id="PF13254"/>
    </source>
</evidence>
<accession>A0A167CIC0</accession>
<dbReference type="EMBL" id="CP014500">
    <property type="protein sequence ID" value="ANB11739.1"/>
    <property type="molecule type" value="Genomic_DNA"/>
</dbReference>
<sequence length="1089" mass="118924">MESSEASEVSDFLLRIRQLGEKTDREDELRAKQLEQEILEGRRRRQALRAERTRSLSPQKSSLIGDSVNDVTKVDNLKKEDAPKKTVATSVKSKEQETKEKIELLHGANATISLFPSTSKYVEAPKIPAWKEALLKRERENKTVKHVPTNDVVEEPKSLASTVGAKFGIAKSYEDQQSKDSPSADGAMFGITKSYQDQRSKPPALKDDAKFGTTKSYEDQLSKKFLPIEDIDKISSVVSVKQDTPSIDNDAKEDADGSENEKVQNQQLKFQLEKELSNKEEHERYLKLQFEIERKKREEQEQREREARERREIQEQAKELPANLRDNPNVVRVLPKLPSDDTSPSTPGSLKTANPLPKLSPVDSSARTSVERRPLYLEKSRTPVLSPSQSTPVPFLQTRSPSPTGSLSRSPTRGAGSFVQSALLRREGTLRGSPSPSPQLNRVATQIGPGFQGSPQSIKSPTPVVAKTGPPVPDKRQNLINPVKHNPGLDNEGNTKSPIPIGGRNLSSIENNSSQTKLDDDAGPPLPARKPKDTDETPPPFPPRPLPLPISKSSISVKQQDNKIDEVDEEDIMLGSSITHPLAADTRGRLPAATSSSSAYDTRRLSPSRQTSWLESALKKNSHGASTPESLNRAGTLRSPPGSTFSPSSPFLGSSPSVSLPVPDQKIQGQHSRSRSLIDSSWSGTKPSWSPRQSPSSTLTKNEDTIPKERPLSLIGSKAPTLSTGSPGQSIPRTLNEPSSPSLSRDSNNSSSPTLARNNTLVSLKSRPSAAPPLAPKPAAEAIERLRSLRSPKPLTRKEEPSAEALEKLHKLRPASPVKNKEEPSIEALDQLKKLRSPSPPPAKSQSTPEAIERLKSLRQRSPVSVTEKPRVEAIEQLGRLRSTSPSKRALKDEARDTLEQAKAGLKRSSTIQLQSPPTQEPSKVLDKTSELPTSTESKTHPSLPLRTSAPSTAAPTSFRDDLASVLMRGPSEPTPTIRKASTLDNSDLTHSQGQSDKQLTHMTKRRAKGPKRRLPKEVSNPNTTNSSDSSGLSRPFSELNIAKQRAPVSTPGEPGSRPPVVRKSSRSVSSNLKAPPPKPRKPSSSIIA</sequence>
<proteinExistence type="predicted"/>
<feature type="compositionally biased region" description="Polar residues" evidence="1">
    <location>
        <begin position="432"/>
        <end position="444"/>
    </location>
</feature>
<protein>
    <recommendedName>
        <fullName evidence="2">DUF4045 domain-containing protein</fullName>
    </recommendedName>
</protein>
<name>A0A167CIC0_9ASCO</name>
<feature type="compositionally biased region" description="Polar residues" evidence="1">
    <location>
        <begin position="684"/>
        <end position="700"/>
    </location>
</feature>
<feature type="compositionally biased region" description="Basic and acidic residues" evidence="1">
    <location>
        <begin position="196"/>
        <end position="216"/>
    </location>
</feature>
<feature type="compositionally biased region" description="Basic and acidic residues" evidence="1">
    <location>
        <begin position="890"/>
        <end position="900"/>
    </location>
</feature>
<dbReference type="Pfam" id="PF13254">
    <property type="entry name" value="DUF4045"/>
    <property type="match status" value="1"/>
</dbReference>
<feature type="compositionally biased region" description="Pro residues" evidence="1">
    <location>
        <begin position="537"/>
        <end position="548"/>
    </location>
</feature>
<feature type="compositionally biased region" description="Basic and acidic residues" evidence="1">
    <location>
        <begin position="271"/>
        <end position="318"/>
    </location>
</feature>
<feature type="region of interest" description="Disordered" evidence="1">
    <location>
        <begin position="172"/>
        <end position="216"/>
    </location>
</feature>
<evidence type="ECO:0000313" key="4">
    <source>
        <dbReference type="Proteomes" id="UP000189580"/>
    </source>
</evidence>
<feature type="compositionally biased region" description="Low complexity" evidence="1">
    <location>
        <begin position="1020"/>
        <end position="1031"/>
    </location>
</feature>
<evidence type="ECO:0000256" key="1">
    <source>
        <dbReference type="SAM" id="MobiDB-lite"/>
    </source>
</evidence>
<gene>
    <name evidence="3" type="ORF">AWJ20_4561</name>
</gene>
<reference evidence="3 4" key="1">
    <citation type="submission" date="2016-02" db="EMBL/GenBank/DDBJ databases">
        <title>Complete genome sequence and transcriptome regulation of the pentose utilising yeast Sugiyamaella lignohabitans.</title>
        <authorList>
            <person name="Bellasio M."/>
            <person name="Peymann A."/>
            <person name="Valli M."/>
            <person name="Sipitzky M."/>
            <person name="Graf A."/>
            <person name="Sauer M."/>
            <person name="Marx H."/>
            <person name="Mattanovich D."/>
        </authorList>
    </citation>
    <scope>NUCLEOTIDE SEQUENCE [LARGE SCALE GENOMIC DNA]</scope>
    <source>
        <strain evidence="3 4">CBS 10342</strain>
    </source>
</reference>
<feature type="compositionally biased region" description="Low complexity" evidence="1">
    <location>
        <begin position="639"/>
        <end position="663"/>
    </location>
</feature>
<feature type="compositionally biased region" description="Polar residues" evidence="1">
    <location>
        <begin position="983"/>
        <end position="1002"/>
    </location>
</feature>
<feature type="compositionally biased region" description="Polar residues" evidence="1">
    <location>
        <begin position="237"/>
        <end position="247"/>
    </location>
</feature>